<sequence length="73" mass="8245">MIKGIERLADKALSLILPETDAWAYKTCQVNRCTDRCSDWNCCLVGNSTFWFRTCPRSSNPADGCYAQFNGKC</sequence>
<dbReference type="InParanoid" id="A0A1I5KMI9"/>
<evidence type="ECO:0000313" key="2">
    <source>
        <dbReference type="Proteomes" id="UP000183413"/>
    </source>
</evidence>
<name>A0A1I5KMI9_9ACTN</name>
<reference evidence="1 2" key="1">
    <citation type="submission" date="2016-10" db="EMBL/GenBank/DDBJ databases">
        <authorList>
            <person name="de Groot N.N."/>
        </authorList>
    </citation>
    <scope>NUCLEOTIDE SEQUENCE [LARGE SCALE GENOMIC DNA]</scope>
    <source>
        <strain evidence="1 2">DSM 43067</strain>
    </source>
</reference>
<proteinExistence type="predicted"/>
<dbReference type="STRING" id="1993.SAMN04489713_11062"/>
<dbReference type="AlphaFoldDB" id="A0A1I5KMI9"/>
<dbReference type="GeneID" id="99650656"/>
<evidence type="ECO:0000313" key="1">
    <source>
        <dbReference type="EMBL" id="SFO86208.1"/>
    </source>
</evidence>
<dbReference type="Proteomes" id="UP000183413">
    <property type="component" value="Unassembled WGS sequence"/>
</dbReference>
<organism evidence="1 2">
    <name type="scientific">Actinomadura madurae</name>
    <dbReference type="NCBI Taxonomy" id="1993"/>
    <lineage>
        <taxon>Bacteria</taxon>
        <taxon>Bacillati</taxon>
        <taxon>Actinomycetota</taxon>
        <taxon>Actinomycetes</taxon>
        <taxon>Streptosporangiales</taxon>
        <taxon>Thermomonosporaceae</taxon>
        <taxon>Actinomadura</taxon>
    </lineage>
</organism>
<dbReference type="RefSeq" id="WP_021592243.1">
    <property type="nucleotide sequence ID" value="NZ_CP083237.1"/>
</dbReference>
<keyword evidence="2" id="KW-1185">Reference proteome</keyword>
<protein>
    <submittedName>
        <fullName evidence="1">Uncharacterized protein</fullName>
    </submittedName>
</protein>
<gene>
    <name evidence="1" type="ORF">SAMN04489713_11062</name>
</gene>
<dbReference type="EMBL" id="FOVH01000010">
    <property type="protein sequence ID" value="SFO86208.1"/>
    <property type="molecule type" value="Genomic_DNA"/>
</dbReference>
<accession>A0A1I5KMI9</accession>